<organism evidence="1 2">
    <name type="scientific">Paenisporosarcina cavernae</name>
    <dbReference type="NCBI Taxonomy" id="2320858"/>
    <lineage>
        <taxon>Bacteria</taxon>
        <taxon>Bacillati</taxon>
        <taxon>Bacillota</taxon>
        <taxon>Bacilli</taxon>
        <taxon>Bacillales</taxon>
        <taxon>Caryophanaceae</taxon>
        <taxon>Paenisporosarcina</taxon>
    </lineage>
</organism>
<name>A0A385YVX5_9BACL</name>
<sequence>MNGSKKVIEIRTSEIASKLRKLNDREQRQFSALLNCLLANKEESIRFLDTFEDALDYSTKEKSPQVAGTTTEENRLGQLCKSIDEFETADGRKKTGVLSFNPLDPN</sequence>
<protein>
    <submittedName>
        <fullName evidence="1">Uncharacterized protein</fullName>
    </submittedName>
</protein>
<evidence type="ECO:0000313" key="2">
    <source>
        <dbReference type="Proteomes" id="UP000265725"/>
    </source>
</evidence>
<accession>A0A385YVX5</accession>
<proteinExistence type="predicted"/>
<dbReference type="Proteomes" id="UP000265725">
    <property type="component" value="Chromosome"/>
</dbReference>
<dbReference type="RefSeq" id="WP_119883411.1">
    <property type="nucleotide sequence ID" value="NZ_CP032418.1"/>
</dbReference>
<dbReference type="EMBL" id="CP032418">
    <property type="protein sequence ID" value="AYC29673.1"/>
    <property type="molecule type" value="Genomic_DNA"/>
</dbReference>
<dbReference type="AlphaFoldDB" id="A0A385YVX5"/>
<reference evidence="2" key="1">
    <citation type="submission" date="2018-09" db="EMBL/GenBank/DDBJ databases">
        <authorList>
            <person name="Zhu H."/>
        </authorList>
    </citation>
    <scope>NUCLEOTIDE SEQUENCE [LARGE SCALE GENOMIC DNA]</scope>
    <source>
        <strain evidence="2">K2R23-3</strain>
    </source>
</reference>
<gene>
    <name evidence="1" type="ORF">D3873_07130</name>
</gene>
<keyword evidence="2" id="KW-1185">Reference proteome</keyword>
<evidence type="ECO:0000313" key="1">
    <source>
        <dbReference type="EMBL" id="AYC29673.1"/>
    </source>
</evidence>
<dbReference type="KEGG" id="paek:D3873_07130"/>